<evidence type="ECO:0000313" key="2">
    <source>
        <dbReference type="EMBL" id="KAL3518663.1"/>
    </source>
</evidence>
<feature type="compositionally biased region" description="Basic and acidic residues" evidence="1">
    <location>
        <begin position="17"/>
        <end position="36"/>
    </location>
</feature>
<keyword evidence="3" id="KW-1185">Reference proteome</keyword>
<name>A0ABD2ZI06_9GENT</name>
<organism evidence="2 3">
    <name type="scientific">Cinchona calisaya</name>
    <dbReference type="NCBI Taxonomy" id="153742"/>
    <lineage>
        <taxon>Eukaryota</taxon>
        <taxon>Viridiplantae</taxon>
        <taxon>Streptophyta</taxon>
        <taxon>Embryophyta</taxon>
        <taxon>Tracheophyta</taxon>
        <taxon>Spermatophyta</taxon>
        <taxon>Magnoliopsida</taxon>
        <taxon>eudicotyledons</taxon>
        <taxon>Gunneridae</taxon>
        <taxon>Pentapetalae</taxon>
        <taxon>asterids</taxon>
        <taxon>lamiids</taxon>
        <taxon>Gentianales</taxon>
        <taxon>Rubiaceae</taxon>
        <taxon>Cinchonoideae</taxon>
        <taxon>Cinchoneae</taxon>
        <taxon>Cinchona</taxon>
    </lineage>
</organism>
<dbReference type="Proteomes" id="UP001630127">
    <property type="component" value="Unassembled WGS sequence"/>
</dbReference>
<evidence type="ECO:0000313" key="3">
    <source>
        <dbReference type="Proteomes" id="UP001630127"/>
    </source>
</evidence>
<comment type="caution">
    <text evidence="2">The sequence shown here is derived from an EMBL/GenBank/DDBJ whole genome shotgun (WGS) entry which is preliminary data.</text>
</comment>
<proteinExistence type="predicted"/>
<dbReference type="AlphaFoldDB" id="A0ABD2ZI06"/>
<gene>
    <name evidence="2" type="ORF">ACH5RR_021252</name>
</gene>
<evidence type="ECO:0000256" key="1">
    <source>
        <dbReference type="SAM" id="MobiDB-lite"/>
    </source>
</evidence>
<reference evidence="2 3" key="1">
    <citation type="submission" date="2024-11" db="EMBL/GenBank/DDBJ databases">
        <title>A near-complete genome assembly of Cinchona calisaya.</title>
        <authorList>
            <person name="Lian D.C."/>
            <person name="Zhao X.W."/>
            <person name="Wei L."/>
        </authorList>
    </citation>
    <scope>NUCLEOTIDE SEQUENCE [LARGE SCALE GENOMIC DNA]</scope>
    <source>
        <tissue evidence="2">Nenye</tissue>
    </source>
</reference>
<dbReference type="EMBL" id="JBJUIK010000009">
    <property type="protein sequence ID" value="KAL3518663.1"/>
    <property type="molecule type" value="Genomic_DNA"/>
</dbReference>
<feature type="region of interest" description="Disordered" evidence="1">
    <location>
        <begin position="1"/>
        <end position="36"/>
    </location>
</feature>
<accession>A0ABD2ZI06</accession>
<protein>
    <submittedName>
        <fullName evidence="2">Uncharacterized protein</fullName>
    </submittedName>
</protein>
<sequence>MGFEGAESPIDLTGFPRDQEDRMKIPDTSKKGKEPVEPIDFPLERFVLDWPILLGDQVRSSNKCLEHLFAVFPPKDTDHDELVQMCKRLSKVPCIGF</sequence>